<evidence type="ECO:0000313" key="2">
    <source>
        <dbReference type="EMBL" id="CAD7664551.1"/>
    </source>
</evidence>
<feature type="domain" description="ABC transporter" evidence="1">
    <location>
        <begin position="37"/>
        <end position="114"/>
    </location>
</feature>
<dbReference type="InterPro" id="IPR027417">
    <property type="entry name" value="P-loop_NTPase"/>
</dbReference>
<reference evidence="2" key="1">
    <citation type="submission" date="2020-11" db="EMBL/GenBank/DDBJ databases">
        <authorList>
            <person name="Tran Van P."/>
        </authorList>
    </citation>
    <scope>NUCLEOTIDE SEQUENCE</scope>
</reference>
<dbReference type="Proteomes" id="UP000728032">
    <property type="component" value="Unassembled WGS sequence"/>
</dbReference>
<dbReference type="Gene3D" id="3.40.50.300">
    <property type="entry name" value="P-loop containing nucleotide triphosphate hydrolases"/>
    <property type="match status" value="1"/>
</dbReference>
<dbReference type="PANTHER" id="PTHR43038">
    <property type="entry name" value="ATP-BINDING CASSETTE, SUB-FAMILY H, MEMBER 1"/>
    <property type="match status" value="1"/>
</dbReference>
<feature type="non-terminal residue" evidence="2">
    <location>
        <position position="119"/>
    </location>
</feature>
<organism evidence="2">
    <name type="scientific">Oppiella nova</name>
    <dbReference type="NCBI Taxonomy" id="334625"/>
    <lineage>
        <taxon>Eukaryota</taxon>
        <taxon>Metazoa</taxon>
        <taxon>Ecdysozoa</taxon>
        <taxon>Arthropoda</taxon>
        <taxon>Chelicerata</taxon>
        <taxon>Arachnida</taxon>
        <taxon>Acari</taxon>
        <taxon>Acariformes</taxon>
        <taxon>Sarcoptiformes</taxon>
        <taxon>Oribatida</taxon>
        <taxon>Brachypylina</taxon>
        <taxon>Oppioidea</taxon>
        <taxon>Oppiidae</taxon>
        <taxon>Oppiella</taxon>
    </lineage>
</organism>
<dbReference type="GO" id="GO:0005524">
    <property type="term" value="F:ATP binding"/>
    <property type="evidence" value="ECO:0007669"/>
    <property type="project" value="InterPro"/>
</dbReference>
<dbReference type="EMBL" id="CAJPVJ010039250">
    <property type="protein sequence ID" value="CAG2181688.1"/>
    <property type="molecule type" value="Genomic_DNA"/>
</dbReference>
<dbReference type="AlphaFoldDB" id="A0A7R9MQE2"/>
<protein>
    <recommendedName>
        <fullName evidence="1">ABC transporter domain-containing protein</fullName>
    </recommendedName>
</protein>
<proteinExistence type="predicted"/>
<keyword evidence="3" id="KW-1185">Reference proteome</keyword>
<dbReference type="GO" id="GO:0016887">
    <property type="term" value="F:ATP hydrolysis activity"/>
    <property type="evidence" value="ECO:0007669"/>
    <property type="project" value="InterPro"/>
</dbReference>
<feature type="non-terminal residue" evidence="2">
    <location>
        <position position="1"/>
    </location>
</feature>
<dbReference type="Pfam" id="PF00005">
    <property type="entry name" value="ABC_tran"/>
    <property type="match status" value="1"/>
</dbReference>
<name>A0A7R9MQE2_9ACAR</name>
<evidence type="ECO:0000259" key="1">
    <source>
        <dbReference type="Pfam" id="PF00005"/>
    </source>
</evidence>
<dbReference type="InterPro" id="IPR003439">
    <property type="entry name" value="ABC_transporter-like_ATP-bd"/>
</dbReference>
<dbReference type="OrthoDB" id="10255969at2759"/>
<gene>
    <name evidence="2" type="ORF">ONB1V03_LOCUS21109</name>
</gene>
<evidence type="ECO:0000313" key="3">
    <source>
        <dbReference type="Proteomes" id="UP000728032"/>
    </source>
</evidence>
<sequence>INNNNNSINNVNDISPADLAVNVQNLNFEYRRNHKVLRNVNLKVPRGNIFALLGPNGTGKTTLIRTILGRLRYKSGSIRVFGVKSGSDYSDIPGPGVGYMPQELALFEEFTIEECLTYY</sequence>
<dbReference type="SUPFAM" id="SSF52540">
    <property type="entry name" value="P-loop containing nucleoside triphosphate hydrolases"/>
    <property type="match status" value="1"/>
</dbReference>
<dbReference type="PANTHER" id="PTHR43038:SF3">
    <property type="entry name" value="ABC TRANSPORTER G FAMILY MEMBER 20 ISOFORM X1"/>
    <property type="match status" value="1"/>
</dbReference>
<accession>A0A7R9MQE2</accession>
<dbReference type="EMBL" id="OC954075">
    <property type="protein sequence ID" value="CAD7664551.1"/>
    <property type="molecule type" value="Genomic_DNA"/>
</dbReference>